<sequence length="186" mass="21051">MRVEIFHLSFGMYLKTTPSIITTEHGTTRFLQCHLIDSAYADHKTRSRPSAPHSQLVELADRFMSVWKGRRQAHGLVRCHLPDRRCNTCGSRCAPGTGCEREGQKSSLSVILRDTRKHGSIMLKRYNHASSGTFMRHANQPQNLETKHNSYIHFPVRHGPDSFRSSVSIPVYSTPQKAPANDARVV</sequence>
<gene>
    <name evidence="2" type="ORF">K489DRAFT_128600</name>
</gene>
<dbReference type="GeneID" id="54356826"/>
<reference evidence="2" key="1">
    <citation type="submission" date="2020-01" db="EMBL/GenBank/DDBJ databases">
        <authorList>
            <consortium name="DOE Joint Genome Institute"/>
            <person name="Haridas S."/>
            <person name="Albert R."/>
            <person name="Binder M."/>
            <person name="Bloem J."/>
            <person name="Labutti K."/>
            <person name="Salamov A."/>
            <person name="Andreopoulos B."/>
            <person name="Baker S.E."/>
            <person name="Barry K."/>
            <person name="Bills G."/>
            <person name="Bluhm B.H."/>
            <person name="Cannon C."/>
            <person name="Castanera R."/>
            <person name="Culley D.E."/>
            <person name="Daum C."/>
            <person name="Ezra D."/>
            <person name="Gonzalez J.B."/>
            <person name="Henrissat B."/>
            <person name="Kuo A."/>
            <person name="Liang C."/>
            <person name="Lipzen A."/>
            <person name="Lutzoni F."/>
            <person name="Magnuson J."/>
            <person name="Mondo S."/>
            <person name="Nolan M."/>
            <person name="Ohm R."/>
            <person name="Pangilinan J."/>
            <person name="Park H.-J."/>
            <person name="Ramirez L."/>
            <person name="Alfaro M."/>
            <person name="Sun H."/>
            <person name="Tritt A."/>
            <person name="Yoshinaga Y."/>
            <person name="Zwiers L.-H."/>
            <person name="Turgeon B.G."/>
            <person name="Goodwin S.B."/>
            <person name="Spatafora J.W."/>
            <person name="Crous P.W."/>
            <person name="Grigoriev I.V."/>
        </authorList>
    </citation>
    <scope>NUCLEOTIDE SEQUENCE</scope>
    <source>
        <strain evidence="2">CBS 342.82</strain>
    </source>
</reference>
<accession>A0A6J3LUI4</accession>
<keyword evidence="1" id="KW-1185">Reference proteome</keyword>
<proteinExistence type="predicted"/>
<evidence type="ECO:0000313" key="1">
    <source>
        <dbReference type="Proteomes" id="UP000504637"/>
    </source>
</evidence>
<reference evidence="2" key="3">
    <citation type="submission" date="2025-08" db="UniProtKB">
        <authorList>
            <consortium name="RefSeq"/>
        </authorList>
    </citation>
    <scope>IDENTIFICATION</scope>
    <source>
        <strain evidence="2">CBS 342.82</strain>
    </source>
</reference>
<dbReference type="Proteomes" id="UP000504637">
    <property type="component" value="Unplaced"/>
</dbReference>
<dbReference type="AlphaFoldDB" id="A0A6J3LUI4"/>
<organism evidence="2">
    <name type="scientific">Dissoconium aciculare CBS 342.82</name>
    <dbReference type="NCBI Taxonomy" id="1314786"/>
    <lineage>
        <taxon>Eukaryota</taxon>
        <taxon>Fungi</taxon>
        <taxon>Dikarya</taxon>
        <taxon>Ascomycota</taxon>
        <taxon>Pezizomycotina</taxon>
        <taxon>Dothideomycetes</taxon>
        <taxon>Dothideomycetidae</taxon>
        <taxon>Mycosphaerellales</taxon>
        <taxon>Dissoconiaceae</taxon>
        <taxon>Dissoconium</taxon>
    </lineage>
</organism>
<evidence type="ECO:0000313" key="2">
    <source>
        <dbReference type="RefSeq" id="XP_033455318.1"/>
    </source>
</evidence>
<dbReference type="RefSeq" id="XP_033455318.1">
    <property type="nucleotide sequence ID" value="XM_033599027.1"/>
</dbReference>
<protein>
    <submittedName>
        <fullName evidence="2">Uncharacterized protein</fullName>
    </submittedName>
</protein>
<name>A0A6J3LUI4_9PEZI</name>
<reference evidence="2" key="2">
    <citation type="submission" date="2020-04" db="EMBL/GenBank/DDBJ databases">
        <authorList>
            <consortium name="NCBI Genome Project"/>
        </authorList>
    </citation>
    <scope>NUCLEOTIDE SEQUENCE</scope>
    <source>
        <strain evidence="2">CBS 342.82</strain>
    </source>
</reference>